<accession>A0ACC1NF56</accession>
<dbReference type="EMBL" id="JAPDGR010002219">
    <property type="protein sequence ID" value="KAJ2977028.1"/>
    <property type="molecule type" value="Genomic_DNA"/>
</dbReference>
<evidence type="ECO:0000313" key="2">
    <source>
        <dbReference type="Proteomes" id="UP001143856"/>
    </source>
</evidence>
<gene>
    <name evidence="1" type="ORF">NUW58_g7935</name>
</gene>
<sequence length="440" mass="48288">MAMDDMCPTKPEPTLSFTQGLIVGQLSVVLLIAAFIKFFIFGDPPSPEVTASIRATERRSRTLAHRQSLLTLQTPTTRQTQPALKKKKSSVLRNVPTLTIGSILNKTYYNVDSHQPESLDWFNVLVAQTIAQFRSDAQHDDAILGSLTQALNGTSRPDFLDEIKVTELTLGEDFPIFSNCRIIPVDEDGLSMENRNGSGIPGGQRGAAGARAKLLDGSRLQARMDVDLSDMITLALETKLLLNYPTRLTAVLPVALAVSVVRFSGTLSISFIPSNPSQSTPTMMTFSFLDDYRLDFSIRSLVGSRSRLQDVPKIAQLVEARLHRWFDERAVEPRFQEIALPSMWPRMKNTRGAGDEGLDGLSSTSSSMGKGKGREVASDLRRESRMGVQVESAAAGANARPELNSDNLRFRRTRGLDDEIASGSFSMPGSLPDVDLNLQT</sequence>
<protein>
    <submittedName>
        <fullName evidence="1">Uncharacterized protein</fullName>
    </submittedName>
</protein>
<comment type="caution">
    <text evidence="1">The sequence shown here is derived from an EMBL/GenBank/DDBJ whole genome shotgun (WGS) entry which is preliminary data.</text>
</comment>
<proteinExistence type="predicted"/>
<organism evidence="1 2">
    <name type="scientific">Xylaria curta</name>
    <dbReference type="NCBI Taxonomy" id="42375"/>
    <lineage>
        <taxon>Eukaryota</taxon>
        <taxon>Fungi</taxon>
        <taxon>Dikarya</taxon>
        <taxon>Ascomycota</taxon>
        <taxon>Pezizomycotina</taxon>
        <taxon>Sordariomycetes</taxon>
        <taxon>Xylariomycetidae</taxon>
        <taxon>Xylariales</taxon>
        <taxon>Xylariaceae</taxon>
        <taxon>Xylaria</taxon>
    </lineage>
</organism>
<evidence type="ECO:0000313" key="1">
    <source>
        <dbReference type="EMBL" id="KAJ2977028.1"/>
    </source>
</evidence>
<reference evidence="1" key="1">
    <citation type="submission" date="2022-10" db="EMBL/GenBank/DDBJ databases">
        <title>Genome Sequence of Xylaria curta.</title>
        <authorList>
            <person name="Buettner E."/>
        </authorList>
    </citation>
    <scope>NUCLEOTIDE SEQUENCE</scope>
    <source>
        <strain evidence="1">Babe10</strain>
    </source>
</reference>
<name>A0ACC1NF56_9PEZI</name>
<dbReference type="Proteomes" id="UP001143856">
    <property type="component" value="Unassembled WGS sequence"/>
</dbReference>
<keyword evidence="2" id="KW-1185">Reference proteome</keyword>